<evidence type="ECO:0000256" key="2">
    <source>
        <dbReference type="ARBA" id="ARBA00023125"/>
    </source>
</evidence>
<dbReference type="Pfam" id="PF00440">
    <property type="entry name" value="TetR_N"/>
    <property type="match status" value="1"/>
</dbReference>
<evidence type="ECO:0000256" key="1">
    <source>
        <dbReference type="ARBA" id="ARBA00023015"/>
    </source>
</evidence>
<protein>
    <submittedName>
        <fullName evidence="6">TetR/AcrR family transcriptional regulator</fullName>
    </submittedName>
</protein>
<reference evidence="6" key="1">
    <citation type="submission" date="2024-06" db="EMBL/GenBank/DDBJ databases">
        <title>Caulobacter inopinatus, sp. nov.</title>
        <authorList>
            <person name="Donachie S.P."/>
        </authorList>
    </citation>
    <scope>NUCLEOTIDE SEQUENCE</scope>
    <source>
        <strain evidence="6">73W</strain>
    </source>
</reference>
<dbReference type="PANTHER" id="PTHR30055:SF234">
    <property type="entry name" value="HTH-TYPE TRANSCRIPTIONAL REGULATOR BETI"/>
    <property type="match status" value="1"/>
</dbReference>
<dbReference type="GO" id="GO:0000976">
    <property type="term" value="F:transcription cis-regulatory region binding"/>
    <property type="evidence" value="ECO:0007669"/>
    <property type="project" value="TreeGrafter"/>
</dbReference>
<keyword evidence="1" id="KW-0805">Transcription regulation</keyword>
<dbReference type="GO" id="GO:0003700">
    <property type="term" value="F:DNA-binding transcription factor activity"/>
    <property type="evidence" value="ECO:0007669"/>
    <property type="project" value="TreeGrafter"/>
</dbReference>
<dbReference type="EMBL" id="CP158375">
    <property type="protein sequence ID" value="XDO96638.1"/>
    <property type="molecule type" value="Genomic_DNA"/>
</dbReference>
<dbReference type="PROSITE" id="PS50977">
    <property type="entry name" value="HTH_TETR_2"/>
    <property type="match status" value="1"/>
</dbReference>
<feature type="DNA-binding region" description="H-T-H motif" evidence="4">
    <location>
        <begin position="43"/>
        <end position="62"/>
    </location>
</feature>
<evidence type="ECO:0000256" key="3">
    <source>
        <dbReference type="ARBA" id="ARBA00023163"/>
    </source>
</evidence>
<dbReference type="InterPro" id="IPR023772">
    <property type="entry name" value="DNA-bd_HTH_TetR-type_CS"/>
</dbReference>
<name>A0AB39KTA5_9CAUL</name>
<gene>
    <name evidence="6" type="ORF">ABOZ73_18015</name>
</gene>
<dbReference type="PROSITE" id="PS01081">
    <property type="entry name" value="HTH_TETR_1"/>
    <property type="match status" value="1"/>
</dbReference>
<dbReference type="PANTHER" id="PTHR30055">
    <property type="entry name" value="HTH-TYPE TRANSCRIPTIONAL REGULATOR RUTR"/>
    <property type="match status" value="1"/>
</dbReference>
<keyword evidence="2 4" id="KW-0238">DNA-binding</keyword>
<evidence type="ECO:0000256" key="4">
    <source>
        <dbReference type="PROSITE-ProRule" id="PRU00335"/>
    </source>
</evidence>
<dbReference type="Gene3D" id="1.10.357.10">
    <property type="entry name" value="Tetracycline Repressor, domain 2"/>
    <property type="match status" value="1"/>
</dbReference>
<dbReference type="InterPro" id="IPR009057">
    <property type="entry name" value="Homeodomain-like_sf"/>
</dbReference>
<feature type="domain" description="HTH tetR-type" evidence="5">
    <location>
        <begin position="20"/>
        <end position="80"/>
    </location>
</feature>
<organism evidence="6">
    <name type="scientific">Caulobacter sp. 73W</name>
    <dbReference type="NCBI Taxonomy" id="3161137"/>
    <lineage>
        <taxon>Bacteria</taxon>
        <taxon>Pseudomonadati</taxon>
        <taxon>Pseudomonadota</taxon>
        <taxon>Alphaproteobacteria</taxon>
        <taxon>Caulobacterales</taxon>
        <taxon>Caulobacteraceae</taxon>
        <taxon>Caulobacter</taxon>
    </lineage>
</organism>
<dbReference type="InterPro" id="IPR050109">
    <property type="entry name" value="HTH-type_TetR-like_transc_reg"/>
</dbReference>
<dbReference type="SUPFAM" id="SSF46689">
    <property type="entry name" value="Homeodomain-like"/>
    <property type="match status" value="1"/>
</dbReference>
<evidence type="ECO:0000259" key="5">
    <source>
        <dbReference type="PROSITE" id="PS50977"/>
    </source>
</evidence>
<dbReference type="RefSeq" id="WP_369059479.1">
    <property type="nucleotide sequence ID" value="NZ_CP158375.1"/>
</dbReference>
<accession>A0AB39KTA5</accession>
<evidence type="ECO:0000313" key="6">
    <source>
        <dbReference type="EMBL" id="XDO96638.1"/>
    </source>
</evidence>
<sequence length="211" mass="23295">MTAILKKPQKSARKAKGDGHMRRGEILNAAERIFVAEGYHGATIRKIADEVGVSSTALYMHFRDKDEILLEISDCAISRLLEINSQIAAEPIDAVARVRRMLEAYMRFAFDNPNAYELVFCSPSRGIGEDKAGAVLELGDRCFEKYLGVIKEVAAQGRLRTGTAETAAETLWAACHGLVSLMITKPDRDWSSPDDLMKVMLDGLLYGLVTD</sequence>
<dbReference type="InterPro" id="IPR001647">
    <property type="entry name" value="HTH_TetR"/>
</dbReference>
<dbReference type="SUPFAM" id="SSF48498">
    <property type="entry name" value="Tetracyclin repressor-like, C-terminal domain"/>
    <property type="match status" value="1"/>
</dbReference>
<keyword evidence="3" id="KW-0804">Transcription</keyword>
<dbReference type="InterPro" id="IPR036271">
    <property type="entry name" value="Tet_transcr_reg_TetR-rel_C_sf"/>
</dbReference>
<dbReference type="AlphaFoldDB" id="A0AB39KTA5"/>
<proteinExistence type="predicted"/>
<dbReference type="PRINTS" id="PR00455">
    <property type="entry name" value="HTHTETR"/>
</dbReference>
<dbReference type="Pfam" id="PF13305">
    <property type="entry name" value="TetR_C_33"/>
    <property type="match status" value="1"/>
</dbReference>
<dbReference type="InterPro" id="IPR025996">
    <property type="entry name" value="MT1864/Rv1816-like_C"/>
</dbReference>